<feature type="region of interest" description="Disordered" evidence="1">
    <location>
        <begin position="191"/>
        <end position="221"/>
    </location>
</feature>
<proteinExistence type="predicted"/>
<evidence type="ECO:0000313" key="2">
    <source>
        <dbReference type="EMBL" id="RWR75292.1"/>
    </source>
</evidence>
<dbReference type="PANTHER" id="PTHR33167">
    <property type="entry name" value="TRANSCRIPTION FACTOR, PUTATIVE (DUF863)-RELATED"/>
    <property type="match status" value="1"/>
</dbReference>
<evidence type="ECO:0000313" key="3">
    <source>
        <dbReference type="Proteomes" id="UP000283530"/>
    </source>
</evidence>
<dbReference type="OrthoDB" id="1928288at2759"/>
<gene>
    <name evidence="2" type="ORF">CKAN_00366800</name>
</gene>
<dbReference type="AlphaFoldDB" id="A0A443N9U0"/>
<dbReference type="EMBL" id="QPKB01000002">
    <property type="protein sequence ID" value="RWR75292.1"/>
    <property type="molecule type" value="Genomic_DNA"/>
</dbReference>
<dbReference type="PANTHER" id="PTHR33167:SF26">
    <property type="entry name" value="EXPRESSED PROTEIN"/>
    <property type="match status" value="1"/>
</dbReference>
<accession>A0A443N9U0</accession>
<protein>
    <submittedName>
        <fullName evidence="2">Uncharacterized protein</fullName>
    </submittedName>
</protein>
<comment type="caution">
    <text evidence="2">The sequence shown here is derived from an EMBL/GenBank/DDBJ whole genome shotgun (WGS) entry which is preliminary data.</text>
</comment>
<name>A0A443N9U0_9MAGN</name>
<evidence type="ECO:0000256" key="1">
    <source>
        <dbReference type="SAM" id="MobiDB-lite"/>
    </source>
</evidence>
<feature type="compositionally biased region" description="Polar residues" evidence="1">
    <location>
        <begin position="198"/>
        <end position="210"/>
    </location>
</feature>
<reference evidence="2 3" key="1">
    <citation type="journal article" date="2019" name="Nat. Plants">
        <title>Stout camphor tree genome fills gaps in understanding of flowering plant genome evolution.</title>
        <authorList>
            <person name="Chaw S.M."/>
            <person name="Liu Y.C."/>
            <person name="Wu Y.W."/>
            <person name="Wang H.Y."/>
            <person name="Lin C.I."/>
            <person name="Wu C.S."/>
            <person name="Ke H.M."/>
            <person name="Chang L.Y."/>
            <person name="Hsu C.Y."/>
            <person name="Yang H.T."/>
            <person name="Sudianto E."/>
            <person name="Hsu M.H."/>
            <person name="Wu K.P."/>
            <person name="Wang L.N."/>
            <person name="Leebens-Mack J.H."/>
            <person name="Tsai I.J."/>
        </authorList>
    </citation>
    <scope>NUCLEOTIDE SEQUENCE [LARGE SCALE GENOMIC DNA]</scope>
    <source>
        <strain evidence="3">cv. Chaw 1501</strain>
        <tissue evidence="2">Young leaves</tissue>
    </source>
</reference>
<sequence length="320" mass="36640">MGTELQYVLNLLSTLSTNHGDIVKIRTAEFSPISRKGLLKDKFQTGFNQIQESMERMLKQHNRESMKKTMLKQEEIFKEQVRELHRLYRVQKELMAEVRNELKLSSLAKAVPRSREIQTQSAYLNVDAPTALRSASTGSPTSHSPLSHHISTQINSYYDFHQCLKSRTSTSSQEQTSSSRDTLRLHREFDLEQPAEGDTSTNINVANDQDPTSHRFTKSKTTINDPHCVPYCDDAENEIELTLSIGYNTDKKKQKHWSHTNLEVGCSEWNPDETRQLIPSTTIRSDRDEGCSDAIASAAFERESTQRPQWLFQSMSLNKT</sequence>
<organism evidence="2 3">
    <name type="scientific">Cinnamomum micranthum f. kanehirae</name>
    <dbReference type="NCBI Taxonomy" id="337451"/>
    <lineage>
        <taxon>Eukaryota</taxon>
        <taxon>Viridiplantae</taxon>
        <taxon>Streptophyta</taxon>
        <taxon>Embryophyta</taxon>
        <taxon>Tracheophyta</taxon>
        <taxon>Spermatophyta</taxon>
        <taxon>Magnoliopsida</taxon>
        <taxon>Magnoliidae</taxon>
        <taxon>Laurales</taxon>
        <taxon>Lauraceae</taxon>
        <taxon>Cinnamomum</taxon>
    </lineage>
</organism>
<dbReference type="Proteomes" id="UP000283530">
    <property type="component" value="Unassembled WGS sequence"/>
</dbReference>
<keyword evidence="3" id="KW-1185">Reference proteome</keyword>